<dbReference type="EMBL" id="JAUQTB010000001">
    <property type="protein sequence ID" value="MDO7905416.1"/>
    <property type="molecule type" value="Genomic_DNA"/>
</dbReference>
<evidence type="ECO:0000256" key="2">
    <source>
        <dbReference type="HAMAP-Rule" id="MF_01867"/>
    </source>
</evidence>
<dbReference type="InterPro" id="IPR011199">
    <property type="entry name" value="Bacillithiol_biosynth_BshC"/>
</dbReference>
<dbReference type="NCBIfam" id="TIGR03998">
    <property type="entry name" value="thiol_BshC"/>
    <property type="match status" value="1"/>
</dbReference>
<dbReference type="InterPro" id="IPR055398">
    <property type="entry name" value="Rossmann-like_BshC"/>
</dbReference>
<comment type="function">
    <text evidence="2">Involved in bacillithiol (BSH) biosynthesis. May catalyze the last step of the pathway, the addition of cysteine to glucosamine malate (GlcN-Mal) to generate BSH.</text>
</comment>
<dbReference type="Pfam" id="PF10079">
    <property type="entry name" value="Rossmann-like_BshC"/>
    <property type="match status" value="1"/>
</dbReference>
<evidence type="ECO:0000259" key="3">
    <source>
        <dbReference type="Pfam" id="PF10079"/>
    </source>
</evidence>
<keyword evidence="1 2" id="KW-0436">Ligase</keyword>
<dbReference type="Proteomes" id="UP001240171">
    <property type="component" value="Unassembled WGS sequence"/>
</dbReference>
<proteinExistence type="inferred from homology"/>
<feature type="domain" description="Bacillithiol biosynthesis BshC C-terminal coiled-coil" evidence="4">
    <location>
        <begin position="386"/>
        <end position="543"/>
    </location>
</feature>
<sequence length="543" mass="62613">MNVVPEALRSGSTLAVDYREGAERASVLYTYNYRNQSSYAERVKWLDQSEDTRLDRRAVARCLRLYNGKHNSHEAVHKALDQLEQPETLVVTGGQQSGLFTGPLLVIYKAATIIKAAREAQAELNRPVVPVFWIAGEDHDWDEVNHTYVLSSNLDLKKIKLEQQTQIRSSVSQIELASDAWDGVLQELEQLLPDSEYKQDTLLTIQNILSQSASLSDAFAKMLASMFGKYGLILLDSADPELRALEKSVFKRMIENNDLLERTYLDTAKRITDMGYELQAEAAEGAANLFYIHEGERRLLFKAEEQFVDRRGFVAFSKEALITELESHPERFSNNVLTRPLMQDSILPVLGVVLGQGEIAYWAMTRDAFEVFGLQMPVLIPRLSYTLIDPAVHKHMDRHELSFQDVLHRFDARKEAWLDSLDQLGLDGRFNEVMEQFKALYTPLVEQLEQIEKGLVKLGETNQSRILEELQFMQQRSREALARRNETGLKQWERVIQSLYPLGRPQERVYNIYQVVNRFGWTWLDELMEQPADFKQEHYTIYL</sequence>
<protein>
    <recommendedName>
        <fullName evidence="2">Putative cysteine ligase BshC</fullName>
        <ecNumber evidence="2">6.-.-.-</ecNumber>
    </recommendedName>
</protein>
<accession>A0ABT9C879</accession>
<organism evidence="5 6">
    <name type="scientific">Paenibacillus lacisoli</name>
    <dbReference type="NCBI Taxonomy" id="3064525"/>
    <lineage>
        <taxon>Bacteria</taxon>
        <taxon>Bacillati</taxon>
        <taxon>Bacillota</taxon>
        <taxon>Bacilli</taxon>
        <taxon>Bacillales</taxon>
        <taxon>Paenibacillaceae</taxon>
        <taxon>Paenibacillus</taxon>
    </lineage>
</organism>
<dbReference type="RefSeq" id="WP_305022581.1">
    <property type="nucleotide sequence ID" value="NZ_JAUQTB010000001.1"/>
</dbReference>
<name>A0ABT9C879_9BACL</name>
<dbReference type="InterPro" id="IPR055399">
    <property type="entry name" value="CC_BshC"/>
</dbReference>
<dbReference type="Pfam" id="PF24850">
    <property type="entry name" value="CC_BshC"/>
    <property type="match status" value="1"/>
</dbReference>
<evidence type="ECO:0000313" key="5">
    <source>
        <dbReference type="EMBL" id="MDO7905416.1"/>
    </source>
</evidence>
<dbReference type="PIRSF" id="PIRSF012535">
    <property type="entry name" value="UCP012535"/>
    <property type="match status" value="1"/>
</dbReference>
<evidence type="ECO:0000313" key="6">
    <source>
        <dbReference type="Proteomes" id="UP001240171"/>
    </source>
</evidence>
<evidence type="ECO:0000259" key="4">
    <source>
        <dbReference type="Pfam" id="PF24850"/>
    </source>
</evidence>
<comment type="caution">
    <text evidence="5">The sequence shown here is derived from an EMBL/GenBank/DDBJ whole genome shotgun (WGS) entry which is preliminary data.</text>
</comment>
<gene>
    <name evidence="2 5" type="primary">bshC</name>
    <name evidence="5" type="ORF">Q5741_03195</name>
</gene>
<feature type="domain" description="Bacillithiol biosynthesis BshC N-terminal Rossmann-like" evidence="3">
    <location>
        <begin position="8"/>
        <end position="383"/>
    </location>
</feature>
<reference evidence="5 6" key="1">
    <citation type="submission" date="2023-07" db="EMBL/GenBank/DDBJ databases">
        <title>Paenibacillus sp. JX-17 nov. isolated from soil.</title>
        <authorList>
            <person name="Wan Y."/>
            <person name="Liu B."/>
        </authorList>
    </citation>
    <scope>NUCLEOTIDE SEQUENCE [LARGE SCALE GENOMIC DNA]</scope>
    <source>
        <strain evidence="5 6">JX-17</strain>
    </source>
</reference>
<dbReference type="EC" id="6.-.-.-" evidence="2"/>
<keyword evidence="6" id="KW-1185">Reference proteome</keyword>
<dbReference type="HAMAP" id="MF_01867">
    <property type="entry name" value="BshC"/>
    <property type="match status" value="1"/>
</dbReference>
<evidence type="ECO:0000256" key="1">
    <source>
        <dbReference type="ARBA" id="ARBA00022598"/>
    </source>
</evidence>
<comment type="similarity">
    <text evidence="2">Belongs to the BshC family.</text>
</comment>